<dbReference type="InterPro" id="IPR014883">
    <property type="entry name" value="VRR_NUC"/>
</dbReference>
<proteinExistence type="predicted"/>
<evidence type="ECO:0000256" key="2">
    <source>
        <dbReference type="ARBA" id="ARBA00022722"/>
    </source>
</evidence>
<keyword evidence="3" id="KW-0378">Hydrolase</keyword>
<feature type="domain" description="VRR-NUC" evidence="4">
    <location>
        <begin position="1"/>
        <end position="81"/>
    </location>
</feature>
<dbReference type="Pfam" id="PF08774">
    <property type="entry name" value="VRR_NUC"/>
    <property type="match status" value="1"/>
</dbReference>
<sequence length="93" mass="10829">MREKDIEKNLVKKVKDMRGLCLKFISPSMNGVPDRILLFPKGRIYFAELKAPGKKLRPLQEKRKKEFENLGFKVFVIDSNEKIKDVLDGIYTS</sequence>
<evidence type="ECO:0000256" key="1">
    <source>
        <dbReference type="ARBA" id="ARBA00001946"/>
    </source>
</evidence>
<evidence type="ECO:0000259" key="4">
    <source>
        <dbReference type="SMART" id="SM00990"/>
    </source>
</evidence>
<dbReference type="EMBL" id="JBFNFH010000006">
    <property type="protein sequence ID" value="MFM1524786.1"/>
    <property type="molecule type" value="Genomic_DNA"/>
</dbReference>
<evidence type="ECO:0000313" key="6">
    <source>
        <dbReference type="Proteomes" id="UP001629536"/>
    </source>
</evidence>
<dbReference type="RefSeq" id="WP_408126488.1">
    <property type="nucleotide sequence ID" value="NZ_JBFNFH010000006.1"/>
</dbReference>
<reference evidence="5 6" key="1">
    <citation type="journal article" date="2024" name="Front. Microbiol.">
        <title>Pangenomic and biochemical analyses of Helcococcus ovis reveal widespread tetracycline resistance and a novel bacterial species, Helcococcus bovis.</title>
        <authorList>
            <person name="Cunha F."/>
            <person name="Zhai Y."/>
            <person name="Casaro S."/>
            <person name="Jones K.L."/>
            <person name="Hernandez M."/>
            <person name="Bisinotto R.S."/>
            <person name="Kariyawasam S."/>
            <person name="Brown M.B."/>
            <person name="Phillips A."/>
            <person name="Jeong K.C."/>
            <person name="Galvao K.N."/>
        </authorList>
    </citation>
    <scope>NUCLEOTIDE SEQUENCE [LARGE SCALE GENOMIC DNA]</scope>
    <source>
        <strain evidence="5 6">KG197</strain>
    </source>
</reference>
<dbReference type="Proteomes" id="UP001629536">
    <property type="component" value="Unassembled WGS sequence"/>
</dbReference>
<evidence type="ECO:0000256" key="3">
    <source>
        <dbReference type="ARBA" id="ARBA00022801"/>
    </source>
</evidence>
<comment type="caution">
    <text evidence="5">The sequence shown here is derived from an EMBL/GenBank/DDBJ whole genome shotgun (WGS) entry which is preliminary data.</text>
</comment>
<protein>
    <submittedName>
        <fullName evidence="5">VRR-NUC domain-containing protein</fullName>
    </submittedName>
</protein>
<dbReference type="InterPro" id="IPR011856">
    <property type="entry name" value="tRNA_endonuc-like_dom_sf"/>
</dbReference>
<dbReference type="SMART" id="SM00990">
    <property type="entry name" value="VRR_NUC"/>
    <property type="match status" value="1"/>
</dbReference>
<evidence type="ECO:0000313" key="5">
    <source>
        <dbReference type="EMBL" id="MFM1524786.1"/>
    </source>
</evidence>
<name>A0ABW9F723_9FIRM</name>
<accession>A0ABW9F723</accession>
<dbReference type="Gene3D" id="3.40.1350.10">
    <property type="match status" value="1"/>
</dbReference>
<comment type="cofactor">
    <cofactor evidence="1">
        <name>Mg(2+)</name>
        <dbReference type="ChEBI" id="CHEBI:18420"/>
    </cofactor>
</comment>
<keyword evidence="6" id="KW-1185">Reference proteome</keyword>
<keyword evidence="2" id="KW-0540">Nuclease</keyword>
<gene>
    <name evidence="5" type="ORF">ABGF40_03785</name>
</gene>
<organism evidence="5 6">
    <name type="scientific">Helcococcus bovis</name>
    <dbReference type="NCBI Taxonomy" id="3153252"/>
    <lineage>
        <taxon>Bacteria</taxon>
        <taxon>Bacillati</taxon>
        <taxon>Bacillota</taxon>
        <taxon>Tissierellia</taxon>
        <taxon>Tissierellales</taxon>
        <taxon>Peptoniphilaceae</taxon>
        <taxon>Helcococcus</taxon>
    </lineage>
</organism>